<sequence length="59" mass="7100">MATDKKDKKKREEPDHTLHEDETVDPIPVEDQKQEVREEKQKDKTKDDSSSEKKYRKDE</sequence>
<name>A0ABS9GTN9_9BACL</name>
<dbReference type="Proteomes" id="UP001649381">
    <property type="component" value="Unassembled WGS sequence"/>
</dbReference>
<protein>
    <recommendedName>
        <fullName evidence="4">3-methyladenine DNA glycosylase</fullName>
    </recommendedName>
</protein>
<dbReference type="RefSeq" id="WP_236330523.1">
    <property type="nucleotide sequence ID" value="NZ_JAKIJS010000001.1"/>
</dbReference>
<organism evidence="2 3">
    <name type="scientific">Pseudalkalibacillus berkeleyi</name>
    <dbReference type="NCBI Taxonomy" id="1069813"/>
    <lineage>
        <taxon>Bacteria</taxon>
        <taxon>Bacillati</taxon>
        <taxon>Bacillota</taxon>
        <taxon>Bacilli</taxon>
        <taxon>Bacillales</taxon>
        <taxon>Fictibacillaceae</taxon>
        <taxon>Pseudalkalibacillus</taxon>
    </lineage>
</organism>
<reference evidence="2 3" key="1">
    <citation type="submission" date="2022-01" db="EMBL/GenBank/DDBJ databases">
        <title>Alkalihalobacillus sp. EGI L200015, a novel bacterium isolated from a salt lake sediment.</title>
        <authorList>
            <person name="Gao L."/>
            <person name="Fang B.-Z."/>
            <person name="Li W.-J."/>
        </authorList>
    </citation>
    <scope>NUCLEOTIDE SEQUENCE [LARGE SCALE GENOMIC DNA]</scope>
    <source>
        <strain evidence="2 3">KCTC 12718</strain>
    </source>
</reference>
<gene>
    <name evidence="2" type="ORF">L2716_00665</name>
</gene>
<proteinExistence type="predicted"/>
<evidence type="ECO:0000313" key="2">
    <source>
        <dbReference type="EMBL" id="MCF6136219.1"/>
    </source>
</evidence>
<feature type="compositionally biased region" description="Basic and acidic residues" evidence="1">
    <location>
        <begin position="30"/>
        <end position="59"/>
    </location>
</feature>
<accession>A0ABS9GTN9</accession>
<keyword evidence="3" id="KW-1185">Reference proteome</keyword>
<evidence type="ECO:0000256" key="1">
    <source>
        <dbReference type="SAM" id="MobiDB-lite"/>
    </source>
</evidence>
<evidence type="ECO:0000313" key="3">
    <source>
        <dbReference type="Proteomes" id="UP001649381"/>
    </source>
</evidence>
<dbReference type="EMBL" id="JAKIJS010000001">
    <property type="protein sequence ID" value="MCF6136219.1"/>
    <property type="molecule type" value="Genomic_DNA"/>
</dbReference>
<feature type="region of interest" description="Disordered" evidence="1">
    <location>
        <begin position="1"/>
        <end position="59"/>
    </location>
</feature>
<evidence type="ECO:0008006" key="4">
    <source>
        <dbReference type="Google" id="ProtNLM"/>
    </source>
</evidence>
<feature type="compositionally biased region" description="Basic and acidic residues" evidence="1">
    <location>
        <begin position="1"/>
        <end position="21"/>
    </location>
</feature>
<comment type="caution">
    <text evidence="2">The sequence shown here is derived from an EMBL/GenBank/DDBJ whole genome shotgun (WGS) entry which is preliminary data.</text>
</comment>